<reference evidence="1" key="1">
    <citation type="submission" date="2021-05" db="EMBL/GenBank/DDBJ databases">
        <authorList>
            <person name="Arsene-Ploetze F."/>
        </authorList>
    </citation>
    <scope>NUCLEOTIDE SEQUENCE</scope>
    <source>
        <strain evidence="1">DSM 42138</strain>
    </source>
</reference>
<name>A0A9W4GP32_9ACTN</name>
<dbReference type="Proteomes" id="UP001152519">
    <property type="component" value="Unassembled WGS sequence"/>
</dbReference>
<keyword evidence="2" id="KW-1185">Reference proteome</keyword>
<evidence type="ECO:0000313" key="1">
    <source>
        <dbReference type="EMBL" id="CAG6391857.1"/>
    </source>
</evidence>
<dbReference type="AlphaFoldDB" id="A0A9W4GP32"/>
<proteinExistence type="predicted"/>
<gene>
    <name evidence="1" type="ORF">SCOCK_140055</name>
</gene>
<protein>
    <submittedName>
        <fullName evidence="1">Uncharacterized protein</fullName>
    </submittedName>
</protein>
<dbReference type="EMBL" id="CAJSLV010000042">
    <property type="protein sequence ID" value="CAG6391857.1"/>
    <property type="molecule type" value="Genomic_DNA"/>
</dbReference>
<comment type="caution">
    <text evidence="1">The sequence shown here is derived from an EMBL/GenBank/DDBJ whole genome shotgun (WGS) entry which is preliminary data.</text>
</comment>
<organism evidence="1 2">
    <name type="scientific">Actinacidiphila cocklensis</name>
    <dbReference type="NCBI Taxonomy" id="887465"/>
    <lineage>
        <taxon>Bacteria</taxon>
        <taxon>Bacillati</taxon>
        <taxon>Actinomycetota</taxon>
        <taxon>Actinomycetes</taxon>
        <taxon>Kitasatosporales</taxon>
        <taxon>Streptomycetaceae</taxon>
        <taxon>Actinacidiphila</taxon>
    </lineage>
</organism>
<dbReference type="RefSeq" id="WP_251485788.1">
    <property type="nucleotide sequence ID" value="NZ_CAJSLV010000042.1"/>
</dbReference>
<accession>A0A9W4GP32</accession>
<sequence>MSDTLGYEPRVRPTGEVAAEIAALSSSVLDIVHVQGRITEGAPMELPWDEGDDPARYCNITHLWSLYGVDDTVLEAGMTALADRLPENGWTVAKNGPDSSRSRNHQILAVHMATRAQLEATKRKGINGREPLILFSVYSRFFIPVQEPL</sequence>
<evidence type="ECO:0000313" key="2">
    <source>
        <dbReference type="Proteomes" id="UP001152519"/>
    </source>
</evidence>